<proteinExistence type="predicted"/>
<evidence type="ECO:0000256" key="1">
    <source>
        <dbReference type="ARBA" id="ARBA00022670"/>
    </source>
</evidence>
<name>A0AAD1Z0L3_9LAMI</name>
<gene>
    <name evidence="8" type="ORF">FPE_LOCUS7513</name>
</gene>
<dbReference type="PANTHER" id="PTHR10201:SF213">
    <property type="entry name" value="METALLOENDOPROTEINASE 2-MMP-LIKE"/>
    <property type="match status" value="1"/>
</dbReference>
<keyword evidence="1" id="KW-0645">Protease</keyword>
<evidence type="ECO:0000256" key="4">
    <source>
        <dbReference type="ARBA" id="ARBA00022833"/>
    </source>
</evidence>
<dbReference type="Pfam" id="PF00413">
    <property type="entry name" value="Peptidase_M10"/>
    <property type="match status" value="1"/>
</dbReference>
<feature type="binding site" evidence="6">
    <location>
        <position position="35"/>
    </location>
    <ligand>
        <name>Ca(2+)</name>
        <dbReference type="ChEBI" id="CHEBI:29108"/>
        <label>3</label>
    </ligand>
</feature>
<feature type="binding site" evidence="6">
    <location>
        <position position="57"/>
    </location>
    <ligand>
        <name>Zn(2+)</name>
        <dbReference type="ChEBI" id="CHEBI:29105"/>
        <label>2</label>
        <note>catalytic</note>
    </ligand>
</feature>
<keyword evidence="6" id="KW-0106">Calcium</keyword>
<feature type="binding site" evidence="6">
    <location>
        <position position="23"/>
    </location>
    <ligand>
        <name>Zn(2+)</name>
        <dbReference type="ChEBI" id="CHEBI:29105"/>
        <label>1</label>
    </ligand>
</feature>
<organism evidence="8 9">
    <name type="scientific">Fraxinus pennsylvanica</name>
    <dbReference type="NCBI Taxonomy" id="56036"/>
    <lineage>
        <taxon>Eukaryota</taxon>
        <taxon>Viridiplantae</taxon>
        <taxon>Streptophyta</taxon>
        <taxon>Embryophyta</taxon>
        <taxon>Tracheophyta</taxon>
        <taxon>Spermatophyta</taxon>
        <taxon>Magnoliopsida</taxon>
        <taxon>eudicotyledons</taxon>
        <taxon>Gunneridae</taxon>
        <taxon>Pentapetalae</taxon>
        <taxon>asterids</taxon>
        <taxon>lamiids</taxon>
        <taxon>Lamiales</taxon>
        <taxon>Oleaceae</taxon>
        <taxon>Oleeae</taxon>
        <taxon>Fraxinus</taxon>
    </lineage>
</organism>
<reference evidence="8" key="1">
    <citation type="submission" date="2023-05" db="EMBL/GenBank/DDBJ databases">
        <authorList>
            <person name="Huff M."/>
        </authorList>
    </citation>
    <scope>NUCLEOTIDE SEQUENCE</scope>
</reference>
<feature type="binding site" evidence="6">
    <location>
        <position position="67"/>
    </location>
    <ligand>
        <name>Zn(2+)</name>
        <dbReference type="ChEBI" id="CHEBI:29105"/>
        <label>2</label>
        <note>catalytic</note>
    </ligand>
</feature>
<dbReference type="GO" id="GO:0030198">
    <property type="term" value="P:extracellular matrix organization"/>
    <property type="evidence" value="ECO:0007669"/>
    <property type="project" value="TreeGrafter"/>
</dbReference>
<feature type="binding site" evidence="6">
    <location>
        <position position="38"/>
    </location>
    <ligand>
        <name>Ca(2+)</name>
        <dbReference type="ChEBI" id="CHEBI:29108"/>
        <label>3</label>
    </ligand>
</feature>
<dbReference type="GO" id="GO:0004222">
    <property type="term" value="F:metalloendopeptidase activity"/>
    <property type="evidence" value="ECO:0007669"/>
    <property type="project" value="InterPro"/>
</dbReference>
<evidence type="ECO:0000256" key="3">
    <source>
        <dbReference type="ARBA" id="ARBA00022801"/>
    </source>
</evidence>
<feature type="binding site" evidence="6">
    <location>
        <position position="38"/>
    </location>
    <ligand>
        <name>Ca(2+)</name>
        <dbReference type="ChEBI" id="CHEBI:29108"/>
        <label>1</label>
    </ligand>
</feature>
<feature type="binding site" evidence="6">
    <location>
        <position position="33"/>
    </location>
    <ligand>
        <name>Zn(2+)</name>
        <dbReference type="ChEBI" id="CHEBI:29105"/>
        <label>1</label>
    </ligand>
</feature>
<dbReference type="InterPro" id="IPR006026">
    <property type="entry name" value="Peptidase_Metallo"/>
</dbReference>
<keyword evidence="4 6" id="KW-0862">Zinc</keyword>
<keyword evidence="9" id="KW-1185">Reference proteome</keyword>
<dbReference type="SMART" id="SM00235">
    <property type="entry name" value="ZnMc"/>
    <property type="match status" value="1"/>
</dbReference>
<dbReference type="PRINTS" id="PR00138">
    <property type="entry name" value="MATRIXIN"/>
</dbReference>
<evidence type="ECO:0000313" key="9">
    <source>
        <dbReference type="Proteomes" id="UP000834106"/>
    </source>
</evidence>
<evidence type="ECO:0000259" key="7">
    <source>
        <dbReference type="SMART" id="SM00235"/>
    </source>
</evidence>
<dbReference type="PANTHER" id="PTHR10201">
    <property type="entry name" value="MATRIX METALLOPROTEINASE"/>
    <property type="match status" value="1"/>
</dbReference>
<comment type="cofactor">
    <cofactor evidence="6">
        <name>Ca(2+)</name>
        <dbReference type="ChEBI" id="CHEBI:29108"/>
    </cofactor>
    <text evidence="6">Can bind about 5 Ca(2+) ions per subunit.</text>
</comment>
<dbReference type="InterPro" id="IPR001818">
    <property type="entry name" value="Pept_M10_metallopeptidase"/>
</dbReference>
<feature type="binding site" evidence="6">
    <location>
        <position position="10"/>
    </location>
    <ligand>
        <name>Zn(2+)</name>
        <dbReference type="ChEBI" id="CHEBI:29105"/>
        <label>1</label>
    </ligand>
</feature>
<feature type="active site" evidence="5">
    <location>
        <position position="58"/>
    </location>
</feature>
<dbReference type="AlphaFoldDB" id="A0AAD1Z0L3"/>
<dbReference type="InterPro" id="IPR024079">
    <property type="entry name" value="MetalloPept_cat_dom_sf"/>
</dbReference>
<evidence type="ECO:0000256" key="6">
    <source>
        <dbReference type="PIRSR" id="PIRSR621190-2"/>
    </source>
</evidence>
<dbReference type="GO" id="GO:0006508">
    <property type="term" value="P:proteolysis"/>
    <property type="evidence" value="ECO:0007669"/>
    <property type="project" value="UniProtKB-KW"/>
</dbReference>
<accession>A0AAD1Z0L3</accession>
<evidence type="ECO:0000256" key="5">
    <source>
        <dbReference type="PIRSR" id="PIRSR621190-1"/>
    </source>
</evidence>
<keyword evidence="3" id="KW-0378">Hydrolase</keyword>
<feature type="binding site" evidence="6">
    <location>
        <position position="16"/>
    </location>
    <ligand>
        <name>Ca(2+)</name>
        <dbReference type="ChEBI" id="CHEBI:29108"/>
        <label>3</label>
    </ligand>
</feature>
<dbReference type="GO" id="GO:0030574">
    <property type="term" value="P:collagen catabolic process"/>
    <property type="evidence" value="ECO:0007669"/>
    <property type="project" value="TreeGrafter"/>
</dbReference>
<evidence type="ECO:0000313" key="8">
    <source>
        <dbReference type="EMBL" id="CAI9760083.1"/>
    </source>
</evidence>
<keyword evidence="2 6" id="KW-0479">Metal-binding</keyword>
<feature type="binding site" evidence="6">
    <location>
        <position position="61"/>
    </location>
    <ligand>
        <name>Zn(2+)</name>
        <dbReference type="ChEBI" id="CHEBI:29105"/>
        <label>2</label>
        <note>catalytic</note>
    </ligand>
</feature>
<dbReference type="Proteomes" id="UP000834106">
    <property type="component" value="Chromosome 4"/>
</dbReference>
<dbReference type="EMBL" id="OU503039">
    <property type="protein sequence ID" value="CAI9760083.1"/>
    <property type="molecule type" value="Genomic_DNA"/>
</dbReference>
<feature type="domain" description="Peptidase metallopeptidase" evidence="7">
    <location>
        <begin position="2"/>
        <end position="102"/>
    </location>
</feature>
<dbReference type="GO" id="GO:0008270">
    <property type="term" value="F:zinc ion binding"/>
    <property type="evidence" value="ECO:0007669"/>
    <property type="project" value="InterPro"/>
</dbReference>
<protein>
    <recommendedName>
        <fullName evidence="7">Peptidase metallopeptidase domain-containing protein</fullName>
    </recommendedName>
</protein>
<feature type="binding site" evidence="6">
    <location>
        <position position="15"/>
    </location>
    <ligand>
        <name>Ca(2+)</name>
        <dbReference type="ChEBI" id="CHEBI:29108"/>
        <label>3</label>
    </ligand>
</feature>
<comment type="cofactor">
    <cofactor evidence="6">
        <name>Zn(2+)</name>
        <dbReference type="ChEBI" id="CHEBI:29105"/>
    </cofactor>
    <text evidence="6">Binds 2 Zn(2+) ions per subunit.</text>
</comment>
<feature type="binding site" evidence="6">
    <location>
        <position position="75"/>
    </location>
    <ligand>
        <name>Zn(2+)</name>
        <dbReference type="ChEBI" id="CHEBI:29105"/>
        <label>2</label>
        <note>catalytic</note>
    </ligand>
</feature>
<sequence length="102" mass="11077">MGYFSGDHGDGFPFDGRGGVFAHAFGPGDGRIHFDADEDWTDGARPNMIDMVSVAVHEIGHVLGLAHKSVEDAIMFPYMAYNTVKTTLRQDDLDGIKALYGS</sequence>
<evidence type="ECO:0000256" key="2">
    <source>
        <dbReference type="ARBA" id="ARBA00022723"/>
    </source>
</evidence>
<dbReference type="GO" id="GO:0031012">
    <property type="term" value="C:extracellular matrix"/>
    <property type="evidence" value="ECO:0007669"/>
    <property type="project" value="InterPro"/>
</dbReference>
<dbReference type="Gene3D" id="3.40.390.10">
    <property type="entry name" value="Collagenase (Catalytic Domain)"/>
    <property type="match status" value="1"/>
</dbReference>
<dbReference type="InterPro" id="IPR021190">
    <property type="entry name" value="Pept_M10A"/>
</dbReference>
<dbReference type="SUPFAM" id="SSF55486">
    <property type="entry name" value="Metalloproteases ('zincins'), catalytic domain"/>
    <property type="match status" value="1"/>
</dbReference>
<feature type="binding site" evidence="6">
    <location>
        <position position="8"/>
    </location>
    <ligand>
        <name>Zn(2+)</name>
        <dbReference type="ChEBI" id="CHEBI:29105"/>
        <label>1</label>
    </ligand>
</feature>